<feature type="region of interest" description="Disordered" evidence="1">
    <location>
        <begin position="222"/>
        <end position="254"/>
    </location>
</feature>
<comment type="caution">
    <text evidence="2">The sequence shown here is derived from an EMBL/GenBank/DDBJ whole genome shotgun (WGS) entry which is preliminary data.</text>
</comment>
<dbReference type="HOGENOM" id="CLU_628526_0_0_1"/>
<dbReference type="KEGG" id="cci:CC1G_09262"/>
<feature type="region of interest" description="Disordered" evidence="1">
    <location>
        <begin position="122"/>
        <end position="191"/>
    </location>
</feature>
<feature type="compositionally biased region" description="Low complexity" evidence="1">
    <location>
        <begin position="222"/>
        <end position="233"/>
    </location>
</feature>
<dbReference type="AlphaFoldDB" id="A8N841"/>
<dbReference type="EMBL" id="AACS02000003">
    <property type="protein sequence ID" value="EAU90785.2"/>
    <property type="molecule type" value="Genomic_DNA"/>
</dbReference>
<sequence length="459" mass="51062">MSTQASEQPHSYAPAGPSDTPSEVVSPKPSSTSDTGTVTKHKTVPTPRIADPWDQAKALLARASFEYANGQDLEAPWYGFYSFAFQSLSRVEDLSFTKKDKSSLNYRAGTMLFPQDPVSAVSAEANDYEADPDDEERFRFGYGRDGDGGESDGDNYTDGDGDGDNYSDGDGDGDGDGDNDSDDDDRSDDIDPHELFAHARRDSSSPTPGASTADLDQHQLSVAASPEPSPVSETSRAERSLEDTSHFREASMPPREYRKRRAICIPDFCRRRTYIDPQTSQILASRVDMLVENKGNGWYRKADRRRAFYTVYRQLVAQAAHVFQNDPKLQVLGAVSAVGPRCAYAEIWRRDASRINIFHRNRDATYEPTERSQSSTPHQGPDASSKVSTSTRSLPKTPLQRTNSRAVNAPSPESPLWHLEQRINFTADFSAKQRQWVAALNVRMDELDYLQAGKYLCNQ</sequence>
<reference evidence="2 3" key="1">
    <citation type="journal article" date="2010" name="Proc. Natl. Acad. Sci. U.S.A.">
        <title>Insights into evolution of multicellular fungi from the assembled chromosomes of the mushroom Coprinopsis cinerea (Coprinus cinereus).</title>
        <authorList>
            <person name="Stajich J.E."/>
            <person name="Wilke S.K."/>
            <person name="Ahren D."/>
            <person name="Au C.H."/>
            <person name="Birren B.W."/>
            <person name="Borodovsky M."/>
            <person name="Burns C."/>
            <person name="Canback B."/>
            <person name="Casselton L.A."/>
            <person name="Cheng C.K."/>
            <person name="Deng J."/>
            <person name="Dietrich F.S."/>
            <person name="Fargo D.C."/>
            <person name="Farman M.L."/>
            <person name="Gathman A.C."/>
            <person name="Goldberg J."/>
            <person name="Guigo R."/>
            <person name="Hoegger P.J."/>
            <person name="Hooker J.B."/>
            <person name="Huggins A."/>
            <person name="James T.Y."/>
            <person name="Kamada T."/>
            <person name="Kilaru S."/>
            <person name="Kodira C."/>
            <person name="Kues U."/>
            <person name="Kupfer D."/>
            <person name="Kwan H.S."/>
            <person name="Lomsadze A."/>
            <person name="Li W."/>
            <person name="Lilly W.W."/>
            <person name="Ma L.J."/>
            <person name="Mackey A.J."/>
            <person name="Manning G."/>
            <person name="Martin F."/>
            <person name="Muraguchi H."/>
            <person name="Natvig D.O."/>
            <person name="Palmerini H."/>
            <person name="Ramesh M.A."/>
            <person name="Rehmeyer C.J."/>
            <person name="Roe B.A."/>
            <person name="Shenoy N."/>
            <person name="Stanke M."/>
            <person name="Ter-Hovhannisyan V."/>
            <person name="Tunlid A."/>
            <person name="Velagapudi R."/>
            <person name="Vision T.J."/>
            <person name="Zeng Q."/>
            <person name="Zolan M.E."/>
            <person name="Pukkila P.J."/>
        </authorList>
    </citation>
    <scope>NUCLEOTIDE SEQUENCE [LARGE SCALE GENOMIC DNA]</scope>
    <source>
        <strain evidence="3">Okayama-7 / 130 / ATCC MYA-4618 / FGSC 9003</strain>
    </source>
</reference>
<gene>
    <name evidence="2" type="ORF">CC1G_09262</name>
</gene>
<dbReference type="RefSeq" id="XP_001830997.2">
    <property type="nucleotide sequence ID" value="XM_001830945.2"/>
</dbReference>
<feature type="compositionally biased region" description="Polar residues" evidence="1">
    <location>
        <begin position="385"/>
        <end position="406"/>
    </location>
</feature>
<dbReference type="STRING" id="240176.A8N841"/>
<dbReference type="OrthoDB" id="3270768at2759"/>
<evidence type="ECO:0000256" key="1">
    <source>
        <dbReference type="SAM" id="MobiDB-lite"/>
    </source>
</evidence>
<evidence type="ECO:0000313" key="2">
    <source>
        <dbReference type="EMBL" id="EAU90785.2"/>
    </source>
</evidence>
<evidence type="ECO:0000313" key="3">
    <source>
        <dbReference type="Proteomes" id="UP000001861"/>
    </source>
</evidence>
<name>A8N841_COPC7</name>
<feature type="region of interest" description="Disordered" evidence="1">
    <location>
        <begin position="363"/>
        <end position="413"/>
    </location>
</feature>
<dbReference type="InParanoid" id="A8N841"/>
<feature type="region of interest" description="Disordered" evidence="1">
    <location>
        <begin position="1"/>
        <end position="49"/>
    </location>
</feature>
<feature type="compositionally biased region" description="Polar residues" evidence="1">
    <location>
        <begin position="19"/>
        <end position="38"/>
    </location>
</feature>
<keyword evidence="3" id="KW-1185">Reference proteome</keyword>
<feature type="compositionally biased region" description="Basic and acidic residues" evidence="1">
    <location>
        <begin position="235"/>
        <end position="249"/>
    </location>
</feature>
<organism evidence="2 3">
    <name type="scientific">Coprinopsis cinerea (strain Okayama-7 / 130 / ATCC MYA-4618 / FGSC 9003)</name>
    <name type="common">Inky cap fungus</name>
    <name type="synonym">Hormographiella aspergillata</name>
    <dbReference type="NCBI Taxonomy" id="240176"/>
    <lineage>
        <taxon>Eukaryota</taxon>
        <taxon>Fungi</taxon>
        <taxon>Dikarya</taxon>
        <taxon>Basidiomycota</taxon>
        <taxon>Agaricomycotina</taxon>
        <taxon>Agaricomycetes</taxon>
        <taxon>Agaricomycetidae</taxon>
        <taxon>Agaricales</taxon>
        <taxon>Agaricineae</taxon>
        <taxon>Psathyrellaceae</taxon>
        <taxon>Coprinopsis</taxon>
    </lineage>
</organism>
<proteinExistence type="predicted"/>
<dbReference type="Proteomes" id="UP000001861">
    <property type="component" value="Unassembled WGS sequence"/>
</dbReference>
<feature type="compositionally biased region" description="Acidic residues" evidence="1">
    <location>
        <begin position="126"/>
        <end position="135"/>
    </location>
</feature>
<feature type="compositionally biased region" description="Basic and acidic residues" evidence="1">
    <location>
        <begin position="136"/>
        <end position="147"/>
    </location>
</feature>
<dbReference type="GeneID" id="6007449"/>
<feature type="compositionally biased region" description="Acidic residues" evidence="1">
    <location>
        <begin position="148"/>
        <end position="188"/>
    </location>
</feature>
<accession>A8N841</accession>
<dbReference type="VEuPathDB" id="FungiDB:CC1G_09262"/>
<protein>
    <submittedName>
        <fullName evidence="2">Uncharacterized protein</fullName>
    </submittedName>
</protein>